<keyword evidence="7 8" id="KW-0472">Membrane</keyword>
<evidence type="ECO:0000256" key="7">
    <source>
        <dbReference type="ARBA" id="ARBA00023136"/>
    </source>
</evidence>
<feature type="transmembrane region" description="Helical" evidence="8">
    <location>
        <begin position="59"/>
        <end position="76"/>
    </location>
</feature>
<feature type="transmembrane region" description="Helical" evidence="8">
    <location>
        <begin position="20"/>
        <end position="39"/>
    </location>
</feature>
<reference evidence="9 10" key="1">
    <citation type="submission" date="2021-04" db="EMBL/GenBank/DDBJ databases">
        <title>Genomics, taxonomy and metabolism of representatives of sulfur bacteria of the genus Thiothrix: Thiothrix fructosivorans QT, Thiothrix unzii A1T and three new species, Thiothrix subterranea sp. nov., Thiothrix litoralis sp. nov. and 'Candidatus Thiothrix anitrata' sp. nov.</title>
        <authorList>
            <person name="Ravin N.V."/>
            <person name="Smolyakov D."/>
            <person name="Rudenko T.S."/>
            <person name="Mardanov A.V."/>
            <person name="Beletsky A.V."/>
            <person name="Markov N.D."/>
            <person name="Fomenkov A.I."/>
            <person name="Roberts R.J."/>
            <person name="Karnachuk O.V."/>
            <person name="Novikov A."/>
            <person name="Grabovich M.Y."/>
        </authorList>
    </citation>
    <scope>NUCLEOTIDE SEQUENCE [LARGE SCALE GENOMIC DNA]</scope>
    <source>
        <strain evidence="9 10">A52</strain>
    </source>
</reference>
<comment type="subcellular location">
    <subcellularLocation>
        <location evidence="1">Cell inner membrane</location>
        <topology evidence="1">Multi-pass membrane protein</topology>
    </subcellularLocation>
</comment>
<proteinExistence type="inferred from homology"/>
<evidence type="ECO:0000256" key="8">
    <source>
        <dbReference type="SAM" id="Phobius"/>
    </source>
</evidence>
<keyword evidence="5 8" id="KW-0812">Transmembrane</keyword>
<dbReference type="PANTHER" id="PTHR37819:SF1">
    <property type="entry name" value="PROTEIN PSIE"/>
    <property type="match status" value="1"/>
</dbReference>
<dbReference type="RefSeq" id="WP_210228751.1">
    <property type="nucleotide sequence ID" value="NZ_CP072800.1"/>
</dbReference>
<organism evidence="9 10">
    <name type="scientific">Candidatus Thiothrix anitrata</name>
    <dbReference type="NCBI Taxonomy" id="2823902"/>
    <lineage>
        <taxon>Bacteria</taxon>
        <taxon>Pseudomonadati</taxon>
        <taxon>Pseudomonadota</taxon>
        <taxon>Gammaproteobacteria</taxon>
        <taxon>Thiotrichales</taxon>
        <taxon>Thiotrichaceae</taxon>
        <taxon>Thiothrix</taxon>
    </lineage>
</organism>
<keyword evidence="4" id="KW-1003">Cell membrane</keyword>
<protein>
    <recommendedName>
        <fullName evidence="3">Protein PsiE</fullName>
    </recommendedName>
</protein>
<keyword evidence="10" id="KW-1185">Reference proteome</keyword>
<evidence type="ECO:0000313" key="9">
    <source>
        <dbReference type="EMBL" id="QTR50853.1"/>
    </source>
</evidence>
<accession>A0ABX7X7F0</accession>
<evidence type="ECO:0000256" key="6">
    <source>
        <dbReference type="ARBA" id="ARBA00022989"/>
    </source>
</evidence>
<dbReference type="InterPro" id="IPR009315">
    <property type="entry name" value="P_starv_induced_PsiE"/>
</dbReference>
<evidence type="ECO:0000256" key="1">
    <source>
        <dbReference type="ARBA" id="ARBA00004429"/>
    </source>
</evidence>
<feature type="transmembrane region" description="Helical" evidence="8">
    <location>
        <begin position="106"/>
        <end position="127"/>
    </location>
</feature>
<evidence type="ECO:0000256" key="4">
    <source>
        <dbReference type="ARBA" id="ARBA00022475"/>
    </source>
</evidence>
<keyword evidence="6 8" id="KW-1133">Transmembrane helix</keyword>
<dbReference type="Proteomes" id="UP000672027">
    <property type="component" value="Chromosome"/>
</dbReference>
<comment type="similarity">
    <text evidence="2">Belongs to the PsiE family.</text>
</comment>
<dbReference type="InterPro" id="IPR020948">
    <property type="entry name" value="P_starv_induced_PsiE-like"/>
</dbReference>
<dbReference type="PANTHER" id="PTHR37819">
    <property type="entry name" value="PROTEIN PSIE"/>
    <property type="match status" value="1"/>
</dbReference>
<evidence type="ECO:0000256" key="2">
    <source>
        <dbReference type="ARBA" id="ARBA00005632"/>
    </source>
</evidence>
<evidence type="ECO:0000313" key="10">
    <source>
        <dbReference type="Proteomes" id="UP000672027"/>
    </source>
</evidence>
<feature type="transmembrane region" description="Helical" evidence="8">
    <location>
        <begin position="83"/>
        <end position="100"/>
    </location>
</feature>
<dbReference type="Pfam" id="PF06146">
    <property type="entry name" value="PsiE"/>
    <property type="match status" value="1"/>
</dbReference>
<name>A0ABX7X7F0_9GAMM</name>
<sequence>MHNMTTQNLSKYFEQVGNLAVEVFHILGLFVIGGTIVWSAIQAYIHEIMSKPYASLDDILLLFIYLELGAMVGIFFRTHRLPVIFLLFISMTALTRYLAIDLKMFNNVQIITMVVAILLLAIAAFVLRYSERHVSSHEEMGLHRHDLSDSGGTKIS</sequence>
<dbReference type="PIRSF" id="PIRSF029598">
    <property type="entry name" value="PsiE"/>
    <property type="match status" value="1"/>
</dbReference>
<evidence type="ECO:0000256" key="3">
    <source>
        <dbReference type="ARBA" id="ARBA00021903"/>
    </source>
</evidence>
<gene>
    <name evidence="9" type="ORF">J8380_04605</name>
</gene>
<evidence type="ECO:0000256" key="5">
    <source>
        <dbReference type="ARBA" id="ARBA00022692"/>
    </source>
</evidence>
<dbReference type="EMBL" id="CP072800">
    <property type="protein sequence ID" value="QTR50853.1"/>
    <property type="molecule type" value="Genomic_DNA"/>
</dbReference>